<organism evidence="1">
    <name type="scientific">Rhizophagus irregularis (strain DAOM 181602 / DAOM 197198 / MUCL 43194)</name>
    <name type="common">Arbuscular mycorrhizal fungus</name>
    <name type="synonym">Glomus intraradices</name>
    <dbReference type="NCBI Taxonomy" id="747089"/>
    <lineage>
        <taxon>Eukaryota</taxon>
        <taxon>Fungi</taxon>
        <taxon>Fungi incertae sedis</taxon>
        <taxon>Mucoromycota</taxon>
        <taxon>Glomeromycotina</taxon>
        <taxon>Glomeromycetes</taxon>
        <taxon>Glomerales</taxon>
        <taxon>Glomeraceae</taxon>
        <taxon>Rhizophagus</taxon>
    </lineage>
</organism>
<feature type="non-terminal residue" evidence="1">
    <location>
        <position position="1"/>
    </location>
</feature>
<evidence type="ECO:0008006" key="2">
    <source>
        <dbReference type="Google" id="ProtNLM"/>
    </source>
</evidence>
<dbReference type="HOGENOM" id="CLU_1158806_0_0_1"/>
<protein>
    <recommendedName>
        <fullName evidence="2">Reverse transcriptase zinc-binding domain-containing protein</fullName>
    </recommendedName>
</protein>
<dbReference type="EMBL" id="KI297924">
    <property type="protein sequence ID" value="ERZ99493.1"/>
    <property type="molecule type" value="Genomic_DNA"/>
</dbReference>
<name>U9SU94_RHIID</name>
<evidence type="ECO:0000313" key="1">
    <source>
        <dbReference type="EMBL" id="ERZ99493.1"/>
    </source>
</evidence>
<dbReference type="eggNOG" id="ENOG502SWSS">
    <property type="taxonomic scope" value="Eukaryota"/>
</dbReference>
<proteinExistence type="predicted"/>
<dbReference type="VEuPathDB" id="FungiDB:RhiirFUN_018563"/>
<reference evidence="1" key="1">
    <citation type="submission" date="2013-07" db="EMBL/GenBank/DDBJ databases">
        <title>The genome of an arbuscular mycorrhizal fungus provides insights into the evolution of the oldest plant symbiosis.</title>
        <authorList>
            <consortium name="DOE Joint Genome Institute"/>
            <person name="Tisserant E."/>
            <person name="Malbreil M."/>
            <person name="Kuo A."/>
            <person name="Kohler A."/>
            <person name="Symeonidi A."/>
            <person name="Balestrini R."/>
            <person name="Charron P."/>
            <person name="Duensing N."/>
            <person name="Frei-dit-Frey N."/>
            <person name="Gianinazzi-Pearson V."/>
            <person name="Gilbert B."/>
            <person name="Handa Y."/>
            <person name="Hijri M."/>
            <person name="Kaul R."/>
            <person name="Kawaguchi M."/>
            <person name="Krajinski F."/>
            <person name="Lammers P."/>
            <person name="Lapierre D."/>
            <person name="Masclaux F.G."/>
            <person name="Murat C."/>
            <person name="Morin E."/>
            <person name="Ndikumana S."/>
            <person name="Pagni M."/>
            <person name="Petitpierre D."/>
            <person name="Requena N."/>
            <person name="Rosikiewicz P."/>
            <person name="Riley R."/>
            <person name="Saito K."/>
            <person name="San Clemente H."/>
            <person name="Shapiro H."/>
            <person name="van Tuinen D."/>
            <person name="Becard G."/>
            <person name="Bonfante P."/>
            <person name="Paszkowski U."/>
            <person name="Shachar-Hill Y."/>
            <person name="Young J.P."/>
            <person name="Sanders I.R."/>
            <person name="Henrissat B."/>
            <person name="Rensing S.A."/>
            <person name="Grigoriev I.V."/>
            <person name="Corradi N."/>
            <person name="Roux C."/>
            <person name="Martin F."/>
        </authorList>
    </citation>
    <scope>NUCLEOTIDE SEQUENCE</scope>
    <source>
        <strain evidence="1">DAOM 197198</strain>
    </source>
</reference>
<dbReference type="AlphaFoldDB" id="U9SU94"/>
<gene>
    <name evidence="1" type="ORF">GLOINDRAFT_329162</name>
</gene>
<sequence length="240" mass="28039">LRTKGIMFLDHIITKDNAYLVEYNEIKAQLEHKGDKDVRKCVGTILNYRRIETHLNHQSLGPIKQATKDNLIDWSLSAKWFDYNGRNDTTTIAHSKDTKWKIRCSTFSLPTKDILHQNFPLLLPADKLNCFFCNNILETNDHFWTCLQLRTTIVNIFKKLGQDLIDILANNADKHPLLINDSIKYSKTFRWAFQNEPIHPVVLLLMRSYITRDLVGIFRSHFNTTKAITTFYYHSSIIVV</sequence>
<accession>U9SU94</accession>